<dbReference type="SUPFAM" id="SSF54637">
    <property type="entry name" value="Thioesterase/thiol ester dehydrase-isomerase"/>
    <property type="match status" value="1"/>
</dbReference>
<dbReference type="AlphaFoldDB" id="A0A5C4VM44"/>
<evidence type="ECO:0000313" key="1">
    <source>
        <dbReference type="EMBL" id="TNM36516.1"/>
    </source>
</evidence>
<gene>
    <name evidence="1" type="ORF">FHP29_20505</name>
</gene>
<dbReference type="OrthoDB" id="9803287at2"/>
<name>A0A5C4VM44_9ACTN</name>
<dbReference type="EMBL" id="VDMP01000027">
    <property type="protein sequence ID" value="TNM36516.1"/>
    <property type="molecule type" value="Genomic_DNA"/>
</dbReference>
<keyword evidence="2" id="KW-1185">Reference proteome</keyword>
<protein>
    <submittedName>
        <fullName evidence="1">Thioesterase</fullName>
    </submittedName>
</protein>
<evidence type="ECO:0000313" key="2">
    <source>
        <dbReference type="Proteomes" id="UP000313231"/>
    </source>
</evidence>
<reference evidence="1 2" key="1">
    <citation type="journal article" date="2016" name="Int. J. Syst. Evol. Microbiol.">
        <title>Nocardioides albidus sp. nov., an actinobacterium isolated from garden soil.</title>
        <authorList>
            <person name="Singh H."/>
            <person name="Du J."/>
            <person name="Trinh H."/>
            <person name="Won K."/>
            <person name="Yang J.E."/>
            <person name="Yin C."/>
            <person name="Kook M."/>
            <person name="Yi T.H."/>
        </authorList>
    </citation>
    <scope>NUCLEOTIDE SEQUENCE [LARGE SCALE GENOMIC DNA]</scope>
    <source>
        <strain evidence="1 2">CCTCC AB 2015297</strain>
    </source>
</reference>
<dbReference type="Pfam" id="PF13279">
    <property type="entry name" value="4HBT_2"/>
    <property type="match status" value="1"/>
</dbReference>
<proteinExistence type="predicted"/>
<organism evidence="1 2">
    <name type="scientific">Nocardioides albidus</name>
    <dbReference type="NCBI Taxonomy" id="1517589"/>
    <lineage>
        <taxon>Bacteria</taxon>
        <taxon>Bacillati</taxon>
        <taxon>Actinomycetota</taxon>
        <taxon>Actinomycetes</taxon>
        <taxon>Propionibacteriales</taxon>
        <taxon>Nocardioidaceae</taxon>
        <taxon>Nocardioides</taxon>
    </lineage>
</organism>
<comment type="caution">
    <text evidence="1">The sequence shown here is derived from an EMBL/GenBank/DDBJ whole genome shotgun (WGS) entry which is preliminary data.</text>
</comment>
<dbReference type="Proteomes" id="UP000313231">
    <property type="component" value="Unassembled WGS sequence"/>
</dbReference>
<sequence>MSGAGARRALPRADQVTALPVARATTAPPDWEDHNGHVNVTGHYLFHMQACHDAFADLGIDQDYVHRHGQSAFSVEHHVSFFDEVLVGHELSAHLLVLDRSDKLLHAVSVMVDRTTDRIASSVEFVEAHVDLATRRTCPFQPDIAKRLDEVLEAHRALGWTFPLNGSMGLRRD</sequence>
<dbReference type="InterPro" id="IPR029069">
    <property type="entry name" value="HotDog_dom_sf"/>
</dbReference>
<dbReference type="Gene3D" id="3.10.129.10">
    <property type="entry name" value="Hotdog Thioesterase"/>
    <property type="match status" value="1"/>
</dbReference>
<accession>A0A5C4VM44</accession>
<dbReference type="RefSeq" id="WP_139624701.1">
    <property type="nucleotide sequence ID" value="NZ_VDMP01000027.1"/>
</dbReference>